<comment type="caution">
    <text evidence="2">The sequence shown here is derived from an EMBL/GenBank/DDBJ whole genome shotgun (WGS) entry which is preliminary data.</text>
</comment>
<dbReference type="AlphaFoldDB" id="A0A2N3KX52"/>
<gene>
    <name evidence="2" type="ORF">COO20_06625</name>
</gene>
<evidence type="ECO:0000313" key="3">
    <source>
        <dbReference type="Proteomes" id="UP000233597"/>
    </source>
</evidence>
<dbReference type="InterPro" id="IPR014507">
    <property type="entry name" value="Baseplate_assembly_J_pred"/>
</dbReference>
<accession>A0A2N3KX52</accession>
<evidence type="ECO:0000259" key="1">
    <source>
        <dbReference type="Pfam" id="PF26078"/>
    </source>
</evidence>
<dbReference type="PANTHER" id="PTHR35862:SF1">
    <property type="entry name" value="FELS-2 PROPHAGE PROTEIN"/>
    <property type="match status" value="1"/>
</dbReference>
<sequence length="309" mass="33302">MTTRFDAINLGALSAPDIVKTINFETILAERKAKAKALFDAAGILPDWDPELESDPVVKLLEEAALREVILRQRINDAARACMIATATKADLDNIGARYHVVRQVITAADDSAVPPVPAVVEKDEAFRIRILLAFEALSTAGPIGAYKYHSLSAHPDVYDVDIASPEPGVVIVTVMSNSNNGIPTNEVVAAVDNALNDEDVRPLTDRVSAKAATTINYDVRVFLQVYSGPDAEVVRKASETSLNTFIISQRKLGEPVTIDGLHKAARVDGVRKAIIYYGDGTTPFTDIEPANDQFAFCIGLTVTVLEAA</sequence>
<dbReference type="Proteomes" id="UP000233597">
    <property type="component" value="Unassembled WGS sequence"/>
</dbReference>
<evidence type="ECO:0000313" key="2">
    <source>
        <dbReference type="EMBL" id="PKR55056.1"/>
    </source>
</evidence>
<organism evidence="2 3">
    <name type="scientific">Thalassospira marina</name>
    <dbReference type="NCBI Taxonomy" id="2048283"/>
    <lineage>
        <taxon>Bacteria</taxon>
        <taxon>Pseudomonadati</taxon>
        <taxon>Pseudomonadota</taxon>
        <taxon>Alphaproteobacteria</taxon>
        <taxon>Rhodospirillales</taxon>
        <taxon>Thalassospiraceae</taxon>
        <taxon>Thalassospira</taxon>
    </lineage>
</organism>
<feature type="domain" description="Baseplate J-like central" evidence="1">
    <location>
        <begin position="139"/>
        <end position="212"/>
    </location>
</feature>
<dbReference type="PIRSF" id="PIRSF020481">
    <property type="entry name" value="BAP"/>
    <property type="match status" value="1"/>
</dbReference>
<dbReference type="PANTHER" id="PTHR35862">
    <property type="entry name" value="FELS-2 PROPHAGE PROTEIN"/>
    <property type="match status" value="1"/>
</dbReference>
<dbReference type="Pfam" id="PF26078">
    <property type="entry name" value="Baseplate_J_M"/>
    <property type="match status" value="1"/>
</dbReference>
<dbReference type="EMBL" id="NWTK01000003">
    <property type="protein sequence ID" value="PKR55056.1"/>
    <property type="molecule type" value="Genomic_DNA"/>
</dbReference>
<protein>
    <submittedName>
        <fullName evidence="2">Baseplate assembly protein</fullName>
    </submittedName>
</protein>
<dbReference type="RefSeq" id="WP_101264898.1">
    <property type="nucleotide sequence ID" value="NZ_NWTK01000003.1"/>
</dbReference>
<reference evidence="2 3" key="1">
    <citation type="submission" date="2017-09" db="EMBL/GenBank/DDBJ databases">
        <title>Biodiversity and function of Thalassospira species in the particle-attached aromatic-hydrocarbon-degrading consortia from the surface seawater of the South China Sea.</title>
        <authorList>
            <person name="Dong C."/>
            <person name="Liu R."/>
            <person name="Shao Z."/>
        </authorList>
    </citation>
    <scope>NUCLEOTIDE SEQUENCE [LARGE SCALE GENOMIC DNA]</scope>
    <source>
        <strain evidence="2 3">CSC1P2</strain>
    </source>
</reference>
<proteinExistence type="predicted"/>
<dbReference type="InterPro" id="IPR052726">
    <property type="entry name" value="Phage_Baseplate_Hub"/>
</dbReference>
<dbReference type="OrthoDB" id="9793802at2"/>
<dbReference type="InterPro" id="IPR058531">
    <property type="entry name" value="Baseplate_J_M"/>
</dbReference>
<name>A0A2N3KX52_9PROT</name>